<feature type="region of interest" description="Disordered" evidence="1">
    <location>
        <begin position="1"/>
        <end position="21"/>
    </location>
</feature>
<feature type="region of interest" description="Disordered" evidence="1">
    <location>
        <begin position="35"/>
        <end position="102"/>
    </location>
</feature>
<organism evidence="2 3">
    <name type="scientific">Dactylosporangium matsuzakiense</name>
    <dbReference type="NCBI Taxonomy" id="53360"/>
    <lineage>
        <taxon>Bacteria</taxon>
        <taxon>Bacillati</taxon>
        <taxon>Actinomycetota</taxon>
        <taxon>Actinomycetes</taxon>
        <taxon>Micromonosporales</taxon>
        <taxon>Micromonosporaceae</taxon>
        <taxon>Dactylosporangium</taxon>
    </lineage>
</organism>
<name>A0A9W6KW99_9ACTN</name>
<evidence type="ECO:0000256" key="1">
    <source>
        <dbReference type="SAM" id="MobiDB-lite"/>
    </source>
</evidence>
<dbReference type="EMBL" id="BSFP01000109">
    <property type="protein sequence ID" value="GLL07746.1"/>
    <property type="molecule type" value="Genomic_DNA"/>
</dbReference>
<feature type="compositionally biased region" description="Basic and acidic residues" evidence="1">
    <location>
        <begin position="56"/>
        <end position="66"/>
    </location>
</feature>
<protein>
    <submittedName>
        <fullName evidence="2">Uncharacterized protein</fullName>
    </submittedName>
</protein>
<gene>
    <name evidence="2" type="ORF">GCM10017581_095030</name>
</gene>
<feature type="compositionally biased region" description="Low complexity" evidence="1">
    <location>
        <begin position="35"/>
        <end position="48"/>
    </location>
</feature>
<keyword evidence="3" id="KW-1185">Reference proteome</keyword>
<sequence>MVTPLTAGPRLGFAAPDADGAGLGAPYAAAAIPSATTAGTTTTNTDAPIAPPTRCSMRDSVADTPEKPATARPESDHAHRPVTPPPDTPGGLPCACDGPFPH</sequence>
<proteinExistence type="predicted"/>
<evidence type="ECO:0000313" key="3">
    <source>
        <dbReference type="Proteomes" id="UP001143480"/>
    </source>
</evidence>
<comment type="caution">
    <text evidence="2">The sequence shown here is derived from an EMBL/GenBank/DDBJ whole genome shotgun (WGS) entry which is preliminary data.</text>
</comment>
<reference evidence="2" key="1">
    <citation type="journal article" date="2014" name="Int. J. Syst. Evol. Microbiol.">
        <title>Complete genome sequence of Corynebacterium casei LMG S-19264T (=DSM 44701T), isolated from a smear-ripened cheese.</title>
        <authorList>
            <consortium name="US DOE Joint Genome Institute (JGI-PGF)"/>
            <person name="Walter F."/>
            <person name="Albersmeier A."/>
            <person name="Kalinowski J."/>
            <person name="Ruckert C."/>
        </authorList>
    </citation>
    <scope>NUCLEOTIDE SEQUENCE</scope>
    <source>
        <strain evidence="2">VKM Ac-1321</strain>
    </source>
</reference>
<evidence type="ECO:0000313" key="2">
    <source>
        <dbReference type="EMBL" id="GLL07746.1"/>
    </source>
</evidence>
<dbReference type="Proteomes" id="UP001143480">
    <property type="component" value="Unassembled WGS sequence"/>
</dbReference>
<accession>A0A9W6KW99</accession>
<dbReference type="AlphaFoldDB" id="A0A9W6KW99"/>
<reference evidence="2" key="2">
    <citation type="submission" date="2023-01" db="EMBL/GenBank/DDBJ databases">
        <authorList>
            <person name="Sun Q."/>
            <person name="Evtushenko L."/>
        </authorList>
    </citation>
    <scope>NUCLEOTIDE SEQUENCE</scope>
    <source>
        <strain evidence="2">VKM Ac-1321</strain>
    </source>
</reference>